<dbReference type="Proteomes" id="UP000317043">
    <property type="component" value="Unassembled WGS sequence"/>
</dbReference>
<evidence type="ECO:0000313" key="1">
    <source>
        <dbReference type="EMBL" id="TQL77621.1"/>
    </source>
</evidence>
<organism evidence="1 2">
    <name type="scientific">Stackebrandtia endophytica</name>
    <dbReference type="NCBI Taxonomy" id="1496996"/>
    <lineage>
        <taxon>Bacteria</taxon>
        <taxon>Bacillati</taxon>
        <taxon>Actinomycetota</taxon>
        <taxon>Actinomycetes</taxon>
        <taxon>Glycomycetales</taxon>
        <taxon>Glycomycetaceae</taxon>
        <taxon>Stackebrandtia</taxon>
    </lineage>
</organism>
<comment type="caution">
    <text evidence="1">The sequence shown here is derived from an EMBL/GenBank/DDBJ whole genome shotgun (WGS) entry which is preliminary data.</text>
</comment>
<gene>
    <name evidence="1" type="ORF">FB566_3181</name>
</gene>
<dbReference type="InParanoid" id="A0A543AYG0"/>
<evidence type="ECO:0000313" key="2">
    <source>
        <dbReference type="Proteomes" id="UP000317043"/>
    </source>
</evidence>
<accession>A0A543AYG0</accession>
<reference evidence="1 2" key="1">
    <citation type="submission" date="2019-06" db="EMBL/GenBank/DDBJ databases">
        <title>Sequencing the genomes of 1000 actinobacteria strains.</title>
        <authorList>
            <person name="Klenk H.-P."/>
        </authorList>
    </citation>
    <scope>NUCLEOTIDE SEQUENCE [LARGE SCALE GENOMIC DNA]</scope>
    <source>
        <strain evidence="1 2">DSM 45928</strain>
    </source>
</reference>
<sequence>MAVYEIALDLWCGDYDGILPDTVAMQAITTGWNLEYNHALSAYAEVAIARKSTSRLLNHLYRQAIRHPYDPTVTSMLRRAIIADGSPSDVALPSDLAMAAYTTPKAG</sequence>
<dbReference type="InterPro" id="IPR011990">
    <property type="entry name" value="TPR-like_helical_dom_sf"/>
</dbReference>
<dbReference type="Gene3D" id="1.25.40.10">
    <property type="entry name" value="Tetratricopeptide repeat domain"/>
    <property type="match status" value="1"/>
</dbReference>
<protein>
    <submittedName>
        <fullName evidence="1">Uncharacterized protein</fullName>
    </submittedName>
</protein>
<keyword evidence="2" id="KW-1185">Reference proteome</keyword>
<name>A0A543AYG0_9ACTN</name>
<dbReference type="AlphaFoldDB" id="A0A543AYG0"/>
<proteinExistence type="predicted"/>
<dbReference type="EMBL" id="VFOW01000001">
    <property type="protein sequence ID" value="TQL77621.1"/>
    <property type="molecule type" value="Genomic_DNA"/>
</dbReference>